<evidence type="ECO:0000313" key="1">
    <source>
        <dbReference type="EMBL" id="KAI3690416.1"/>
    </source>
</evidence>
<name>A0ACB8YZ89_CICIN</name>
<reference evidence="1 2" key="2">
    <citation type="journal article" date="2022" name="Mol. Ecol. Resour.">
        <title>The genomes of chicory, endive, great burdock and yacon provide insights into Asteraceae paleo-polyploidization history and plant inulin production.</title>
        <authorList>
            <person name="Fan W."/>
            <person name="Wang S."/>
            <person name="Wang H."/>
            <person name="Wang A."/>
            <person name="Jiang F."/>
            <person name="Liu H."/>
            <person name="Zhao H."/>
            <person name="Xu D."/>
            <person name="Zhang Y."/>
        </authorList>
    </citation>
    <scope>NUCLEOTIDE SEQUENCE [LARGE SCALE GENOMIC DNA]</scope>
    <source>
        <strain evidence="2">cv. Punajuju</strain>
        <tissue evidence="1">Leaves</tissue>
    </source>
</reference>
<dbReference type="Proteomes" id="UP001055811">
    <property type="component" value="Linkage Group LG09"/>
</dbReference>
<accession>A0ACB8YZ89</accession>
<dbReference type="EMBL" id="CM042017">
    <property type="protein sequence ID" value="KAI3690416.1"/>
    <property type="molecule type" value="Genomic_DNA"/>
</dbReference>
<evidence type="ECO:0000313" key="2">
    <source>
        <dbReference type="Proteomes" id="UP001055811"/>
    </source>
</evidence>
<proteinExistence type="predicted"/>
<gene>
    <name evidence="1" type="ORF">L2E82_48441</name>
</gene>
<organism evidence="1 2">
    <name type="scientific">Cichorium intybus</name>
    <name type="common">Chicory</name>
    <dbReference type="NCBI Taxonomy" id="13427"/>
    <lineage>
        <taxon>Eukaryota</taxon>
        <taxon>Viridiplantae</taxon>
        <taxon>Streptophyta</taxon>
        <taxon>Embryophyta</taxon>
        <taxon>Tracheophyta</taxon>
        <taxon>Spermatophyta</taxon>
        <taxon>Magnoliopsida</taxon>
        <taxon>eudicotyledons</taxon>
        <taxon>Gunneridae</taxon>
        <taxon>Pentapetalae</taxon>
        <taxon>asterids</taxon>
        <taxon>campanulids</taxon>
        <taxon>Asterales</taxon>
        <taxon>Asteraceae</taxon>
        <taxon>Cichorioideae</taxon>
        <taxon>Cichorieae</taxon>
        <taxon>Cichoriinae</taxon>
        <taxon>Cichorium</taxon>
    </lineage>
</organism>
<comment type="caution">
    <text evidence="1">The sequence shown here is derived from an EMBL/GenBank/DDBJ whole genome shotgun (WGS) entry which is preliminary data.</text>
</comment>
<reference evidence="2" key="1">
    <citation type="journal article" date="2022" name="Mol. Ecol. Resour.">
        <title>The genomes of chicory, endive, great burdock and yacon provide insights into Asteraceae palaeo-polyploidization history and plant inulin production.</title>
        <authorList>
            <person name="Fan W."/>
            <person name="Wang S."/>
            <person name="Wang H."/>
            <person name="Wang A."/>
            <person name="Jiang F."/>
            <person name="Liu H."/>
            <person name="Zhao H."/>
            <person name="Xu D."/>
            <person name="Zhang Y."/>
        </authorList>
    </citation>
    <scope>NUCLEOTIDE SEQUENCE [LARGE SCALE GENOMIC DNA]</scope>
    <source>
        <strain evidence="2">cv. Punajuju</strain>
    </source>
</reference>
<protein>
    <submittedName>
        <fullName evidence="1">Uncharacterized protein</fullName>
    </submittedName>
</protein>
<keyword evidence="2" id="KW-1185">Reference proteome</keyword>
<sequence>MEDRQGWPGSICSTGACIRRTDSSSMEMKRLSKVDGVKGMVTISEARLEAEEGVRGRRVAEPEGEGCTGGLHHAQSATLGDCDLGLRRFAIAGDVNGVAGEDGTDREWSFRRSWRPIAGACEDQKGEVPT</sequence>